<dbReference type="PROSITE" id="PS50012">
    <property type="entry name" value="RCC1_3"/>
    <property type="match status" value="2"/>
</dbReference>
<proteinExistence type="predicted"/>
<sequence>MERFLGFKFLKEPFIEKLLLPLAIKEIACGKEHALLLSNSGTVFSYGSGRNHKTPELIEALEGLQIKSVSAGGWHSAAISDSGDLYMWGWNESGQLGMPCNELQGNKRPMEEIENVCCLPKIVELEEENVKSVCCGCRHTVA</sequence>
<protein>
    <submittedName>
        <fullName evidence="2">RCC1 domain-containing protein 1</fullName>
    </submittedName>
</protein>
<evidence type="ECO:0000256" key="1">
    <source>
        <dbReference type="PROSITE-ProRule" id="PRU00235"/>
    </source>
</evidence>
<dbReference type="PANTHER" id="PTHR46849:SF1">
    <property type="entry name" value="RCC1 DOMAIN-CONTAINING PROTEIN 1"/>
    <property type="match status" value="1"/>
</dbReference>
<feature type="repeat" description="RCC1" evidence="1">
    <location>
        <begin position="41"/>
        <end position="82"/>
    </location>
</feature>
<evidence type="ECO:0000313" key="3">
    <source>
        <dbReference type="Proteomes" id="UP001054945"/>
    </source>
</evidence>
<organism evidence="2 3">
    <name type="scientific">Caerostris extrusa</name>
    <name type="common">Bark spider</name>
    <name type="synonym">Caerostris bankana</name>
    <dbReference type="NCBI Taxonomy" id="172846"/>
    <lineage>
        <taxon>Eukaryota</taxon>
        <taxon>Metazoa</taxon>
        <taxon>Ecdysozoa</taxon>
        <taxon>Arthropoda</taxon>
        <taxon>Chelicerata</taxon>
        <taxon>Arachnida</taxon>
        <taxon>Araneae</taxon>
        <taxon>Araneomorphae</taxon>
        <taxon>Entelegynae</taxon>
        <taxon>Araneoidea</taxon>
        <taxon>Araneidae</taxon>
        <taxon>Caerostris</taxon>
    </lineage>
</organism>
<evidence type="ECO:0000313" key="2">
    <source>
        <dbReference type="EMBL" id="GIZ03658.1"/>
    </source>
</evidence>
<name>A0AAV4Y8J8_CAEEX</name>
<comment type="caution">
    <text evidence="2">The sequence shown here is derived from an EMBL/GenBank/DDBJ whole genome shotgun (WGS) entry which is preliminary data.</text>
</comment>
<dbReference type="InterPro" id="IPR000408">
    <property type="entry name" value="Reg_chr_condens"/>
</dbReference>
<dbReference type="Proteomes" id="UP001054945">
    <property type="component" value="Unassembled WGS sequence"/>
</dbReference>
<accession>A0AAV4Y8J8</accession>
<dbReference type="InterPro" id="IPR009091">
    <property type="entry name" value="RCC1/BLIP-II"/>
</dbReference>
<dbReference type="Gene3D" id="2.130.10.30">
    <property type="entry name" value="Regulator of chromosome condensation 1/beta-lactamase-inhibitor protein II"/>
    <property type="match status" value="1"/>
</dbReference>
<dbReference type="SUPFAM" id="SSF50985">
    <property type="entry name" value="RCC1/BLIP-II"/>
    <property type="match status" value="1"/>
</dbReference>
<dbReference type="InterPro" id="IPR052830">
    <property type="entry name" value="RCC1_domain-containing"/>
</dbReference>
<dbReference type="PROSITE" id="PS00626">
    <property type="entry name" value="RCC1_2"/>
    <property type="match status" value="2"/>
</dbReference>
<reference evidence="2 3" key="1">
    <citation type="submission" date="2021-06" db="EMBL/GenBank/DDBJ databases">
        <title>Caerostris extrusa draft genome.</title>
        <authorList>
            <person name="Kono N."/>
            <person name="Arakawa K."/>
        </authorList>
    </citation>
    <scope>NUCLEOTIDE SEQUENCE [LARGE SCALE GENOMIC DNA]</scope>
</reference>
<dbReference type="Pfam" id="PF13540">
    <property type="entry name" value="RCC1_2"/>
    <property type="match status" value="1"/>
</dbReference>
<dbReference type="AlphaFoldDB" id="A0AAV4Y8J8"/>
<dbReference type="EMBL" id="BPLR01018981">
    <property type="protein sequence ID" value="GIZ03658.1"/>
    <property type="molecule type" value="Genomic_DNA"/>
</dbReference>
<feature type="repeat" description="RCC1" evidence="1">
    <location>
        <begin position="83"/>
        <end position="142"/>
    </location>
</feature>
<keyword evidence="3" id="KW-1185">Reference proteome</keyword>
<dbReference type="Pfam" id="PF00415">
    <property type="entry name" value="RCC1"/>
    <property type="match status" value="1"/>
</dbReference>
<gene>
    <name evidence="2" type="primary">RCCD1</name>
    <name evidence="2" type="ORF">CEXT_614141</name>
</gene>
<dbReference type="PANTHER" id="PTHR46849">
    <property type="entry name" value="RCC1 DOMAIN-CONTAINING PROTEIN 1"/>
    <property type="match status" value="1"/>
</dbReference>